<sequence>MGRVRIGQTKAGSFKKTDLFAYLRNIKGFTYLELLISISFLSFMLLFLSSLLLMTINEKNEQRNTMILQHSYQIGYQYLRSEVLKSEDIYGGGLFPFYIQHGEDTQVFRTAGDKVIRSIRKGIGPFEGSVVVFEYVDQIRFEVLPNHKGIRLFGQLKEGNSIFSFDEVILRRVGQ</sequence>
<keyword evidence="1" id="KW-0472">Membrane</keyword>
<keyword evidence="3" id="KW-1185">Reference proteome</keyword>
<dbReference type="RefSeq" id="WP_068723524.1">
    <property type="nucleotide sequence ID" value="NZ_LSKU01000001.1"/>
</dbReference>
<accession>A0A135L2S5</accession>
<gene>
    <name evidence="2" type="ORF">U473_03890</name>
</gene>
<dbReference type="STRING" id="1413211.U473_03890"/>
<evidence type="ECO:0000256" key="1">
    <source>
        <dbReference type="SAM" id="Phobius"/>
    </source>
</evidence>
<feature type="transmembrane region" description="Helical" evidence="1">
    <location>
        <begin position="34"/>
        <end position="56"/>
    </location>
</feature>
<dbReference type="OrthoDB" id="9852447at2"/>
<name>A0A135L2S5_9BACI</name>
<protein>
    <recommendedName>
        <fullName evidence="4">Prepilin-type N-terminal cleavage/methylation domain-containing protein</fullName>
    </recommendedName>
</protein>
<reference evidence="2 3" key="1">
    <citation type="submission" date="2016-02" db="EMBL/GenBank/DDBJ databases">
        <title>Draft Genome for Tepidibacillus decaturensis nov. sp. Strain Z9, an Anaerobic, Moderately Thermophilic and Heterotrophic Bacterium from Deep Subsurface of the Illinois Basin, USA.</title>
        <authorList>
            <person name="Dong Y."/>
            <person name="Chang J.Y."/>
            <person name="Sanford R."/>
            <person name="Fouke B.W."/>
        </authorList>
    </citation>
    <scope>NUCLEOTIDE SEQUENCE [LARGE SCALE GENOMIC DNA]</scope>
    <source>
        <strain evidence="2 3">Z9</strain>
    </source>
</reference>
<dbReference type="EMBL" id="LSKU01000001">
    <property type="protein sequence ID" value="KXG43250.1"/>
    <property type="molecule type" value="Genomic_DNA"/>
</dbReference>
<keyword evidence="1" id="KW-1133">Transmembrane helix</keyword>
<comment type="caution">
    <text evidence="2">The sequence shown here is derived from an EMBL/GenBank/DDBJ whole genome shotgun (WGS) entry which is preliminary data.</text>
</comment>
<keyword evidence="1" id="KW-0812">Transmembrane</keyword>
<organism evidence="2 3">
    <name type="scientific">Tepidibacillus decaturensis</name>
    <dbReference type="NCBI Taxonomy" id="1413211"/>
    <lineage>
        <taxon>Bacteria</taxon>
        <taxon>Bacillati</taxon>
        <taxon>Bacillota</taxon>
        <taxon>Bacilli</taxon>
        <taxon>Bacillales</taxon>
        <taxon>Bacillaceae</taxon>
        <taxon>Tepidibacillus</taxon>
    </lineage>
</organism>
<dbReference type="Proteomes" id="UP000070352">
    <property type="component" value="Unassembled WGS sequence"/>
</dbReference>
<evidence type="ECO:0000313" key="3">
    <source>
        <dbReference type="Proteomes" id="UP000070352"/>
    </source>
</evidence>
<evidence type="ECO:0008006" key="4">
    <source>
        <dbReference type="Google" id="ProtNLM"/>
    </source>
</evidence>
<proteinExistence type="predicted"/>
<evidence type="ECO:0000313" key="2">
    <source>
        <dbReference type="EMBL" id="KXG43250.1"/>
    </source>
</evidence>
<dbReference type="AlphaFoldDB" id="A0A135L2S5"/>